<evidence type="ECO:0000256" key="3">
    <source>
        <dbReference type="SAM" id="Phobius"/>
    </source>
</evidence>
<sequence length="528" mass="59782">MYLLKFLLLILIKASLQASTPLSATYEAGVVEIHFGNRANKSSNEILNEQLDLYLNIMENAPSNLDIIVFPESTLNSMATASEIPEPEDNISPCDDDKYKVEDLIKQISCSANKHKRYVVINITTKTKCPDADMIANKDPRKCEAREDGLSYYNTNVVFDRNGTVISRYRKFNLFGEKVDKPYKPSMVTFDTDFGVKFGHFICFDLMFRYPAVDLVRNHNVTDIIFPTMWFSELPYLSAVQVQQNWAFSNNVNFLAAGANNVAIGSTGSGIYGGKKGAYVADMAATSKSHLYTATVYKIKNFQQNDNIIIQHDVKKYTKDEMKNLYLKRDQLDVYQFKFLNDSNGDHSYDEKLCESETCCNIKVNYTVTYSDRIPHYQYTLAFYHGKRTFDGFANGGSVVCTILACQSTNISTCGVRNEELDSIHIWSSIEIDAELPTKDDQFLYLPTSLDTSILPLQPEFFEYETKETAASDTIKITMKLNSHADSLITFGIYGRDFNLDENSGSIHKISIILMLILLLFAFLTVSI</sequence>
<dbReference type="PROSITE" id="PS50263">
    <property type="entry name" value="CN_HYDROLASE"/>
    <property type="match status" value="1"/>
</dbReference>
<dbReference type="EMBL" id="JADBJN010000003">
    <property type="protein sequence ID" value="KAG5672445.1"/>
    <property type="molecule type" value="Genomic_DNA"/>
</dbReference>
<evidence type="ECO:0000259" key="5">
    <source>
        <dbReference type="PROSITE" id="PS50263"/>
    </source>
</evidence>
<dbReference type="Gene3D" id="3.60.110.10">
    <property type="entry name" value="Carbon-nitrogen hydrolase"/>
    <property type="match status" value="1"/>
</dbReference>
<comment type="similarity">
    <text evidence="1">Belongs to the carbon-nitrogen hydrolase superfamily. BTD/VNN family.</text>
</comment>
<keyword evidence="4" id="KW-0732">Signal</keyword>
<dbReference type="Pfam" id="PF19018">
    <property type="entry name" value="Vanin_C"/>
    <property type="match status" value="1"/>
</dbReference>
<dbReference type="AlphaFoldDB" id="A0A9J6BS46"/>
<dbReference type="SUPFAM" id="SSF56317">
    <property type="entry name" value="Carbon-nitrogen hydrolase"/>
    <property type="match status" value="1"/>
</dbReference>
<evidence type="ECO:0000256" key="2">
    <source>
        <dbReference type="ARBA" id="ARBA00022801"/>
    </source>
</evidence>
<dbReference type="OrthoDB" id="10250282at2759"/>
<keyword evidence="3" id="KW-0472">Membrane</keyword>
<feature type="domain" description="CN hydrolase" evidence="5">
    <location>
        <begin position="26"/>
        <end position="298"/>
    </location>
</feature>
<dbReference type="Pfam" id="PF00795">
    <property type="entry name" value="CN_hydrolase"/>
    <property type="match status" value="1"/>
</dbReference>
<dbReference type="PANTHER" id="PTHR10609">
    <property type="entry name" value="BIOTINIDASE-RELATED"/>
    <property type="match status" value="1"/>
</dbReference>
<feature type="transmembrane region" description="Helical" evidence="3">
    <location>
        <begin position="506"/>
        <end position="526"/>
    </location>
</feature>
<dbReference type="InterPro" id="IPR036526">
    <property type="entry name" value="C-N_Hydrolase_sf"/>
</dbReference>
<accession>A0A9J6BS46</accession>
<keyword evidence="7" id="KW-1185">Reference proteome</keyword>
<evidence type="ECO:0000256" key="4">
    <source>
        <dbReference type="SAM" id="SignalP"/>
    </source>
</evidence>
<evidence type="ECO:0000313" key="6">
    <source>
        <dbReference type="EMBL" id="KAG5672445.1"/>
    </source>
</evidence>
<proteinExistence type="inferred from homology"/>
<feature type="signal peptide" evidence="4">
    <location>
        <begin position="1"/>
        <end position="18"/>
    </location>
</feature>
<gene>
    <name evidence="6" type="ORF">PVAND_002573</name>
</gene>
<evidence type="ECO:0000313" key="7">
    <source>
        <dbReference type="Proteomes" id="UP001107558"/>
    </source>
</evidence>
<dbReference type="PANTHER" id="PTHR10609:SF14">
    <property type="entry name" value="BIOTINIDASE"/>
    <property type="match status" value="1"/>
</dbReference>
<organism evidence="6 7">
    <name type="scientific">Polypedilum vanderplanki</name>
    <name type="common">Sleeping chironomid midge</name>
    <dbReference type="NCBI Taxonomy" id="319348"/>
    <lineage>
        <taxon>Eukaryota</taxon>
        <taxon>Metazoa</taxon>
        <taxon>Ecdysozoa</taxon>
        <taxon>Arthropoda</taxon>
        <taxon>Hexapoda</taxon>
        <taxon>Insecta</taxon>
        <taxon>Pterygota</taxon>
        <taxon>Neoptera</taxon>
        <taxon>Endopterygota</taxon>
        <taxon>Diptera</taxon>
        <taxon>Nematocera</taxon>
        <taxon>Chironomoidea</taxon>
        <taxon>Chironomidae</taxon>
        <taxon>Chironominae</taxon>
        <taxon>Polypedilum</taxon>
        <taxon>Polypedilum</taxon>
    </lineage>
</organism>
<evidence type="ECO:0000256" key="1">
    <source>
        <dbReference type="ARBA" id="ARBA00008225"/>
    </source>
</evidence>
<keyword evidence="3" id="KW-0812">Transmembrane</keyword>
<dbReference type="InterPro" id="IPR003010">
    <property type="entry name" value="C-N_Hydrolase"/>
</dbReference>
<keyword evidence="3" id="KW-1133">Transmembrane helix</keyword>
<dbReference type="GO" id="GO:0016787">
    <property type="term" value="F:hydrolase activity"/>
    <property type="evidence" value="ECO:0007669"/>
    <property type="project" value="UniProtKB-KW"/>
</dbReference>
<dbReference type="InterPro" id="IPR043957">
    <property type="entry name" value="Vanin_C"/>
</dbReference>
<dbReference type="Proteomes" id="UP001107558">
    <property type="component" value="Chromosome 3"/>
</dbReference>
<feature type="chain" id="PRO_5039914365" description="CN hydrolase domain-containing protein" evidence="4">
    <location>
        <begin position="19"/>
        <end position="528"/>
    </location>
</feature>
<name>A0A9J6BS46_POLVA</name>
<dbReference type="InterPro" id="IPR040154">
    <property type="entry name" value="Biotinidase/VNN"/>
</dbReference>
<reference evidence="6" key="1">
    <citation type="submission" date="2021-03" db="EMBL/GenBank/DDBJ databases">
        <title>Chromosome level genome of the anhydrobiotic midge Polypedilum vanderplanki.</title>
        <authorList>
            <person name="Yoshida Y."/>
            <person name="Kikawada T."/>
            <person name="Gusev O."/>
        </authorList>
    </citation>
    <scope>NUCLEOTIDE SEQUENCE</scope>
    <source>
        <strain evidence="6">NIAS01</strain>
        <tissue evidence="6">Whole body or cell culture</tissue>
    </source>
</reference>
<protein>
    <recommendedName>
        <fullName evidence="5">CN hydrolase domain-containing protein</fullName>
    </recommendedName>
</protein>
<comment type="caution">
    <text evidence="6">The sequence shown here is derived from an EMBL/GenBank/DDBJ whole genome shotgun (WGS) entry which is preliminary data.</text>
</comment>
<keyword evidence="2" id="KW-0378">Hydrolase</keyword>